<dbReference type="InterPro" id="IPR001193">
    <property type="entry name" value="MBTPS2"/>
</dbReference>
<dbReference type="InterPro" id="IPR008915">
    <property type="entry name" value="Peptidase_M50"/>
</dbReference>
<keyword evidence="9" id="KW-0378">Hydrolase</keyword>
<dbReference type="Proteomes" id="UP000198672">
    <property type="component" value="Unassembled WGS sequence"/>
</dbReference>
<feature type="transmembrane region" description="Helical" evidence="7">
    <location>
        <begin position="362"/>
        <end position="385"/>
    </location>
</feature>
<sequence>MLTFNPALALIAKPAAAALPPLREDLKLFAVGTNRDGSPAWVIQDPISNAFYRIGWLEFELLARWDLANPEAILASTHAETLLDPSRDELAHLHAFLLQHQLLEQRDPAYKQALITRLREQRTNRVKWLIHNYLFFRLPLLYPAQTLQRLLPWLSWIFSRTTVLIVLLLGVIGLALTARQWDVFTSSFVDTLSPSGIFGYLIALAITKSLHELGHALTATLYGLRVAHMGIAFVVMWPMLYTDTGEAWRLAQSRQRLAIASAGILTELAIAAFATLAWNLTDDGDLKQALFFLATTSWVLSLALNASPFMRFDGYFILSDWLDLPNLHERAFALARVALRNTLFDFGDPDPEYFAPSRRRALIVFAWLTWLYRLIVFIGIAVAVYLLFFKLLGLILFAIELLWFILFPIWRELTVWHQRRAEIRLSRRVFWLVLIAGLMLLAVWPWQTVVHGPGYAHPEQMHAIYSPLPAQLLAAPPELGAVTAGQSLFVLEAPHRSQLIALN</sequence>
<comment type="subcellular location">
    <subcellularLocation>
        <location evidence="2">Endomembrane system</location>
        <topology evidence="2">Multi-pass membrane protein</topology>
    </subcellularLocation>
</comment>
<dbReference type="PANTHER" id="PTHR13325">
    <property type="entry name" value="PROTEASE M50 MEMBRANE-BOUND TRANSCRIPTION FACTOR SITE 2 PROTEASE"/>
    <property type="match status" value="1"/>
</dbReference>
<name>A0A1H3GKP4_ALLWA</name>
<keyword evidence="9" id="KW-0482">Metalloprotease</keyword>
<dbReference type="STRING" id="61595.SAMN05421644_12545"/>
<feature type="transmembrane region" description="Helical" evidence="7">
    <location>
        <begin position="219"/>
        <end position="237"/>
    </location>
</feature>
<evidence type="ECO:0000259" key="8">
    <source>
        <dbReference type="Pfam" id="PF02163"/>
    </source>
</evidence>
<evidence type="ECO:0000256" key="6">
    <source>
        <dbReference type="ARBA" id="ARBA00023136"/>
    </source>
</evidence>
<keyword evidence="6 7" id="KW-0472">Membrane</keyword>
<comment type="cofactor">
    <cofactor evidence="1">
        <name>Zn(2+)</name>
        <dbReference type="ChEBI" id="CHEBI:29105"/>
    </cofactor>
</comment>
<organism evidence="9 10">
    <name type="scientific">Allochromatium warmingii</name>
    <name type="common">Chromatium warmingii</name>
    <dbReference type="NCBI Taxonomy" id="61595"/>
    <lineage>
        <taxon>Bacteria</taxon>
        <taxon>Pseudomonadati</taxon>
        <taxon>Pseudomonadota</taxon>
        <taxon>Gammaproteobacteria</taxon>
        <taxon>Chromatiales</taxon>
        <taxon>Chromatiaceae</taxon>
        <taxon>Allochromatium</taxon>
    </lineage>
</organism>
<keyword evidence="10" id="KW-1185">Reference proteome</keyword>
<comment type="similarity">
    <text evidence="3">Belongs to the peptidase M50B family.</text>
</comment>
<dbReference type="GO" id="GO:0012505">
    <property type="term" value="C:endomembrane system"/>
    <property type="evidence" value="ECO:0007669"/>
    <property type="project" value="UniProtKB-SubCell"/>
</dbReference>
<dbReference type="AlphaFoldDB" id="A0A1H3GKP4"/>
<evidence type="ECO:0000256" key="3">
    <source>
        <dbReference type="ARBA" id="ARBA00007931"/>
    </source>
</evidence>
<dbReference type="GO" id="GO:0005737">
    <property type="term" value="C:cytoplasm"/>
    <property type="evidence" value="ECO:0007669"/>
    <property type="project" value="TreeGrafter"/>
</dbReference>
<dbReference type="RefSeq" id="WP_091334010.1">
    <property type="nucleotide sequence ID" value="NZ_FNOW01000025.1"/>
</dbReference>
<dbReference type="OrthoDB" id="9759690at2"/>
<feature type="domain" description="Peptidase M50" evidence="8">
    <location>
        <begin position="201"/>
        <end position="277"/>
    </location>
</feature>
<feature type="transmembrane region" description="Helical" evidence="7">
    <location>
        <begin position="188"/>
        <end position="207"/>
    </location>
</feature>
<gene>
    <name evidence="9" type="ORF">SAMN05421644_12545</name>
</gene>
<feature type="transmembrane region" description="Helical" evidence="7">
    <location>
        <begin position="153"/>
        <end position="176"/>
    </location>
</feature>
<dbReference type="Pfam" id="PF02163">
    <property type="entry name" value="Peptidase_M50"/>
    <property type="match status" value="1"/>
</dbReference>
<dbReference type="PANTHER" id="PTHR13325:SF3">
    <property type="entry name" value="MEMBRANE-BOUND TRANSCRIPTION FACTOR SITE-2 PROTEASE"/>
    <property type="match status" value="1"/>
</dbReference>
<evidence type="ECO:0000256" key="2">
    <source>
        <dbReference type="ARBA" id="ARBA00004127"/>
    </source>
</evidence>
<evidence type="ECO:0000256" key="7">
    <source>
        <dbReference type="SAM" id="Phobius"/>
    </source>
</evidence>
<feature type="transmembrane region" description="Helical" evidence="7">
    <location>
        <begin position="290"/>
        <end position="310"/>
    </location>
</feature>
<feature type="transmembrane region" description="Helical" evidence="7">
    <location>
        <begin position="429"/>
        <end position="446"/>
    </location>
</feature>
<accession>A0A1H3GKP4</accession>
<proteinExistence type="inferred from homology"/>
<dbReference type="GO" id="GO:0004222">
    <property type="term" value="F:metalloendopeptidase activity"/>
    <property type="evidence" value="ECO:0007669"/>
    <property type="project" value="InterPro"/>
</dbReference>
<dbReference type="GO" id="GO:0031293">
    <property type="term" value="P:membrane protein intracellular domain proteolysis"/>
    <property type="evidence" value="ECO:0007669"/>
    <property type="project" value="TreeGrafter"/>
</dbReference>
<reference evidence="10" key="1">
    <citation type="submission" date="2016-10" db="EMBL/GenBank/DDBJ databases">
        <authorList>
            <person name="Varghese N."/>
            <person name="Submissions S."/>
        </authorList>
    </citation>
    <scope>NUCLEOTIDE SEQUENCE [LARGE SCALE GENOMIC DNA]</scope>
    <source>
        <strain evidence="10">DSM 173</strain>
    </source>
</reference>
<protein>
    <submittedName>
        <fullName evidence="9">Putative peptide zinc metalloprotease protein</fullName>
    </submittedName>
</protein>
<evidence type="ECO:0000313" key="9">
    <source>
        <dbReference type="EMBL" id="SDY03876.1"/>
    </source>
</evidence>
<keyword evidence="4 7" id="KW-0812">Transmembrane</keyword>
<evidence type="ECO:0000256" key="4">
    <source>
        <dbReference type="ARBA" id="ARBA00022692"/>
    </source>
</evidence>
<dbReference type="GO" id="GO:0016020">
    <property type="term" value="C:membrane"/>
    <property type="evidence" value="ECO:0007669"/>
    <property type="project" value="InterPro"/>
</dbReference>
<keyword evidence="9" id="KW-0645">Protease</keyword>
<dbReference type="EMBL" id="FNOW01000025">
    <property type="protein sequence ID" value="SDY03876.1"/>
    <property type="molecule type" value="Genomic_DNA"/>
</dbReference>
<keyword evidence="5 7" id="KW-1133">Transmembrane helix</keyword>
<feature type="transmembrane region" description="Helical" evidence="7">
    <location>
        <begin position="257"/>
        <end position="278"/>
    </location>
</feature>
<feature type="transmembrane region" description="Helical" evidence="7">
    <location>
        <begin position="391"/>
        <end position="409"/>
    </location>
</feature>
<evidence type="ECO:0000313" key="10">
    <source>
        <dbReference type="Proteomes" id="UP000198672"/>
    </source>
</evidence>
<evidence type="ECO:0000256" key="1">
    <source>
        <dbReference type="ARBA" id="ARBA00001947"/>
    </source>
</evidence>
<evidence type="ECO:0000256" key="5">
    <source>
        <dbReference type="ARBA" id="ARBA00022989"/>
    </source>
</evidence>